<organism evidence="2 3">
    <name type="scientific">Corallococcus aberystwythensis</name>
    <dbReference type="NCBI Taxonomy" id="2316722"/>
    <lineage>
        <taxon>Bacteria</taxon>
        <taxon>Pseudomonadati</taxon>
        <taxon>Myxococcota</taxon>
        <taxon>Myxococcia</taxon>
        <taxon>Myxococcales</taxon>
        <taxon>Cystobacterineae</taxon>
        <taxon>Myxococcaceae</taxon>
        <taxon>Corallococcus</taxon>
    </lineage>
</organism>
<evidence type="ECO:0000313" key="3">
    <source>
        <dbReference type="Proteomes" id="UP000267003"/>
    </source>
</evidence>
<dbReference type="RefSeq" id="WP_120554885.1">
    <property type="nucleotide sequence ID" value="NZ_RAWK01000040.1"/>
</dbReference>
<dbReference type="AlphaFoldDB" id="A0A3A8QPN2"/>
<comment type="caution">
    <text evidence="2">The sequence shown here is derived from an EMBL/GenBank/DDBJ whole genome shotgun (WGS) entry which is preliminary data.</text>
</comment>
<keyword evidence="1" id="KW-0812">Transmembrane</keyword>
<dbReference type="EMBL" id="RAWK01000040">
    <property type="protein sequence ID" value="RKH70729.1"/>
    <property type="molecule type" value="Genomic_DNA"/>
</dbReference>
<keyword evidence="3" id="KW-1185">Reference proteome</keyword>
<feature type="transmembrane region" description="Helical" evidence="1">
    <location>
        <begin position="226"/>
        <end position="244"/>
    </location>
</feature>
<feature type="transmembrane region" description="Helical" evidence="1">
    <location>
        <begin position="325"/>
        <end position="348"/>
    </location>
</feature>
<proteinExistence type="predicted"/>
<feature type="transmembrane region" description="Helical" evidence="1">
    <location>
        <begin position="470"/>
        <end position="495"/>
    </location>
</feature>
<sequence>MQPSIVNAEARAHLQAALPASAEFDMFCEDNYPEVHAQFMGGMNRVERTNLLLTHVNATELVAKLRELYGERAGPQPAGPLPPRETEAAPLFSEFDEFPTLRSALSTKGSAIVVALFFFALALAATILSVITGADCIRYKLVADATARGAWIQAGFIGPNHSPFHLIVVPFFVLLSFRYLRKANLALIEMTKSTSELGPTMFIIDPSGSERPLGPLDKVRRINRRCSRVAIALAVLVGFCLFREEYRSVPLPIFGWVQVLRIHDLVDYSVRAPGGPIADDELHGGGPAHVVQTLCTGVAERGNACKVKVEKVLGGGPPSGTGRGWFWPFFIAGMSAQALFIAFTLLILTKLIVTLHIIYEGLAYKDFDLRTGRYGDIYLDSMSALSRLLHRMVSSFSRLVGKSVAPRDARLGIQLRFNASDRRFGLGVWDYVYNSSLLLVLIGAIAFAAVQVNNIPSGDTWFQNKQDALWGQVALLGLLFFAFLLILAFPATIFFRRADDEKETEINRLQGRIDSVTDRVARQRLEENLALTKEQSPWPMKDWIYWVLLSLIFLVLVVFPIFLHQEPQAAGQLYKPSVWVCNLIHQNEGPEWHEPVGLR</sequence>
<feature type="transmembrane region" description="Helical" evidence="1">
    <location>
        <begin position="163"/>
        <end position="180"/>
    </location>
</feature>
<dbReference type="Proteomes" id="UP000267003">
    <property type="component" value="Unassembled WGS sequence"/>
</dbReference>
<evidence type="ECO:0000256" key="1">
    <source>
        <dbReference type="SAM" id="Phobius"/>
    </source>
</evidence>
<keyword evidence="1" id="KW-0472">Membrane</keyword>
<gene>
    <name evidence="2" type="ORF">D7W81_08795</name>
</gene>
<feature type="transmembrane region" description="Helical" evidence="1">
    <location>
        <begin position="111"/>
        <end position="131"/>
    </location>
</feature>
<keyword evidence="1" id="KW-1133">Transmembrane helix</keyword>
<reference evidence="3" key="1">
    <citation type="submission" date="2018-09" db="EMBL/GenBank/DDBJ databases">
        <authorList>
            <person name="Livingstone P.G."/>
            <person name="Whitworth D.E."/>
        </authorList>
    </citation>
    <scope>NUCLEOTIDE SEQUENCE [LARGE SCALE GENOMIC DNA]</scope>
    <source>
        <strain evidence="3">AB050A</strain>
    </source>
</reference>
<feature type="transmembrane region" description="Helical" evidence="1">
    <location>
        <begin position="431"/>
        <end position="450"/>
    </location>
</feature>
<protein>
    <submittedName>
        <fullName evidence="2">Uncharacterized protein</fullName>
    </submittedName>
</protein>
<accession>A0A3A8QPN2</accession>
<evidence type="ECO:0000313" key="2">
    <source>
        <dbReference type="EMBL" id="RKH70729.1"/>
    </source>
</evidence>
<name>A0A3A8QPN2_9BACT</name>
<feature type="transmembrane region" description="Helical" evidence="1">
    <location>
        <begin position="543"/>
        <end position="563"/>
    </location>
</feature>